<dbReference type="PROSITE" id="PS51257">
    <property type="entry name" value="PROKAR_LIPOPROTEIN"/>
    <property type="match status" value="1"/>
</dbReference>
<evidence type="ECO:0000313" key="3">
    <source>
        <dbReference type="Proteomes" id="UP000287352"/>
    </source>
</evidence>
<feature type="signal peptide" evidence="1">
    <location>
        <begin position="1"/>
        <end position="35"/>
    </location>
</feature>
<comment type="caution">
    <text evidence="2">The sequence shown here is derived from an EMBL/GenBank/DDBJ whole genome shotgun (WGS) entry which is preliminary data.</text>
</comment>
<sequence length="318" mass="35342">MQQKRSIIHYSWRGLLSAGLSFLLYACLVSSCTTATDSTPLPPTSSHQSLTVSYRHDSHALIMRTFVAGGVYGTLNLAPQISLYGDGTFIFGTQQQGQLTGAQLQSVLTTMLQTDGLLTFKRHQFSDLPDQNATFLELNVNDKPLELMYGSFGNQSESDQDLTEYHQLAHALTTLTESLTAPVHPYTSNQEALFVRRSFSPDPAHTRHYADTSLSLAQLADFECGPLPKDEDLNPEGNCLKYTIPEHAFIPDTQQLASIKNTLQNELHGELNEDELFYEVTLRPLLPDETDQKQVAMFGSAQNTYRAVPLQIGELPRS</sequence>
<reference evidence="3" key="1">
    <citation type="submission" date="2018-12" db="EMBL/GenBank/DDBJ databases">
        <title>Tengunoibacter tsumagoiensis gen. nov., sp. nov., Dictyobacter kobayashii sp. nov., D. alpinus sp. nov., and D. joshuensis sp. nov. and description of Dictyobacteraceae fam. nov. within the order Ktedonobacterales isolated from Tengu-no-mugimeshi.</title>
        <authorList>
            <person name="Wang C.M."/>
            <person name="Zheng Y."/>
            <person name="Sakai Y."/>
            <person name="Toyoda A."/>
            <person name="Minakuchi Y."/>
            <person name="Abe K."/>
            <person name="Yokota A."/>
            <person name="Yabe S."/>
        </authorList>
    </citation>
    <scope>NUCLEOTIDE SEQUENCE [LARGE SCALE GENOMIC DNA]</scope>
    <source>
        <strain evidence="3">Uno3</strain>
    </source>
</reference>
<protein>
    <recommendedName>
        <fullName evidence="4">Lipoprotein</fullName>
    </recommendedName>
</protein>
<accession>A0A401ZYE6</accession>
<proteinExistence type="predicted"/>
<dbReference type="OrthoDB" id="148077at2"/>
<dbReference type="Proteomes" id="UP000287352">
    <property type="component" value="Unassembled WGS sequence"/>
</dbReference>
<organism evidence="2 3">
    <name type="scientific">Tengunoibacter tsumagoiensis</name>
    <dbReference type="NCBI Taxonomy" id="2014871"/>
    <lineage>
        <taxon>Bacteria</taxon>
        <taxon>Bacillati</taxon>
        <taxon>Chloroflexota</taxon>
        <taxon>Ktedonobacteria</taxon>
        <taxon>Ktedonobacterales</taxon>
        <taxon>Dictyobacteraceae</taxon>
        <taxon>Tengunoibacter</taxon>
    </lineage>
</organism>
<dbReference type="RefSeq" id="WP_126579557.1">
    <property type="nucleotide sequence ID" value="NZ_BIFR01000001.1"/>
</dbReference>
<dbReference type="AlphaFoldDB" id="A0A401ZYE6"/>
<evidence type="ECO:0000313" key="2">
    <source>
        <dbReference type="EMBL" id="GCE11884.1"/>
    </source>
</evidence>
<gene>
    <name evidence="2" type="ORF">KTT_17430</name>
</gene>
<keyword evidence="1" id="KW-0732">Signal</keyword>
<evidence type="ECO:0008006" key="4">
    <source>
        <dbReference type="Google" id="ProtNLM"/>
    </source>
</evidence>
<keyword evidence="3" id="KW-1185">Reference proteome</keyword>
<feature type="chain" id="PRO_5019459550" description="Lipoprotein" evidence="1">
    <location>
        <begin position="36"/>
        <end position="318"/>
    </location>
</feature>
<name>A0A401ZYE6_9CHLR</name>
<evidence type="ECO:0000256" key="1">
    <source>
        <dbReference type="SAM" id="SignalP"/>
    </source>
</evidence>
<dbReference type="EMBL" id="BIFR01000001">
    <property type="protein sequence ID" value="GCE11884.1"/>
    <property type="molecule type" value="Genomic_DNA"/>
</dbReference>